<dbReference type="InterPro" id="IPR007822">
    <property type="entry name" value="LANC-like"/>
</dbReference>
<keyword evidence="3" id="KW-1185">Reference proteome</keyword>
<accession>A0A437LY32</accession>
<dbReference type="SUPFAM" id="SSF158745">
    <property type="entry name" value="LanC-like"/>
    <property type="match status" value="1"/>
</dbReference>
<dbReference type="AlphaFoldDB" id="A0A437LY32"/>
<dbReference type="Proteomes" id="UP000282971">
    <property type="component" value="Unassembled WGS sequence"/>
</dbReference>
<feature type="region of interest" description="Disordered" evidence="1">
    <location>
        <begin position="1"/>
        <end position="25"/>
    </location>
</feature>
<protein>
    <submittedName>
        <fullName evidence="2">Uncharacterized protein</fullName>
    </submittedName>
</protein>
<dbReference type="OrthoDB" id="6381507at2"/>
<dbReference type="SMART" id="SM01260">
    <property type="entry name" value="LANC_like"/>
    <property type="match status" value="1"/>
</dbReference>
<dbReference type="EMBL" id="SACN01000003">
    <property type="protein sequence ID" value="RVT90233.1"/>
    <property type="molecule type" value="Genomic_DNA"/>
</dbReference>
<dbReference type="PRINTS" id="PR01950">
    <property type="entry name" value="LANCSUPER"/>
</dbReference>
<organism evidence="2 3">
    <name type="scientific">Sphingomonas crocodyli</name>
    <dbReference type="NCBI Taxonomy" id="1979270"/>
    <lineage>
        <taxon>Bacteria</taxon>
        <taxon>Pseudomonadati</taxon>
        <taxon>Pseudomonadota</taxon>
        <taxon>Alphaproteobacteria</taxon>
        <taxon>Sphingomonadales</taxon>
        <taxon>Sphingomonadaceae</taxon>
        <taxon>Sphingomonas</taxon>
    </lineage>
</organism>
<dbReference type="Pfam" id="PF05147">
    <property type="entry name" value="LANC_like"/>
    <property type="match status" value="1"/>
</dbReference>
<comment type="caution">
    <text evidence="2">The sequence shown here is derived from an EMBL/GenBank/DDBJ whole genome shotgun (WGS) entry which is preliminary data.</text>
</comment>
<proteinExistence type="predicted"/>
<dbReference type="Gene3D" id="1.50.10.20">
    <property type="match status" value="2"/>
</dbReference>
<evidence type="ECO:0000313" key="3">
    <source>
        <dbReference type="Proteomes" id="UP000282971"/>
    </source>
</evidence>
<reference evidence="2 3" key="1">
    <citation type="submission" date="2019-01" db="EMBL/GenBank/DDBJ databases">
        <authorList>
            <person name="Chen W.-M."/>
        </authorList>
    </citation>
    <scope>NUCLEOTIDE SEQUENCE [LARGE SCALE GENOMIC DNA]</scope>
    <source>
        <strain evidence="2 3">CCP-7</strain>
    </source>
</reference>
<name>A0A437LY32_9SPHN</name>
<dbReference type="GO" id="GO:0031179">
    <property type="term" value="P:peptide modification"/>
    <property type="evidence" value="ECO:0007669"/>
    <property type="project" value="InterPro"/>
</dbReference>
<evidence type="ECO:0000313" key="2">
    <source>
        <dbReference type="EMBL" id="RVT90233.1"/>
    </source>
</evidence>
<sequence length="483" mass="51921">MKVREMASTTEGGAELSRKARRDPKIIRSVMRETGIAAGPVASHSRNENLTIKRVYAETKPRPDGTEPLTFMPVILHQAVLWLTSGGLRDRETGMPLSSEFQTPRSEASPAVPKVCGPHRSASHGVGGILYSLARLARLGIKDDRAIAFANQAANWLLAHATAGDQVRGLYFGEAGVALALLEAIRGGLIDDGHWVRPYLYQTFSGELGCPDLIQGAAGQGVAALQAAHLSAMSGPVGFADRCADFLVACQRRDGSWSSPENVIATERRDSGFADETAGIAYFLAVHARLRASETSAAAAVLAGDWLLAQCDPKLRSHATAGRESWPLWCHGEWSIVTALLALHELTGDARWACGVRSMLLDIRPEQVRQADLSQCLGLAGLAEIYLEAARVLHDDVWTSRAHEIGATLAGLRRTQDHMTSWVIERTDHATAEIMIRSGSIAHCLGRLHAGTGTRLGMPLSIDVDIVLPTAPLRREAPAGQEG</sequence>
<gene>
    <name evidence="2" type="ORF">EOD43_18230</name>
</gene>
<evidence type="ECO:0000256" key="1">
    <source>
        <dbReference type="SAM" id="MobiDB-lite"/>
    </source>
</evidence>